<sequence>MNLSVTIIGHNEVDHLRELLPQLKWATEIVYVDCESQDDSLEFARDLGCRVFSRPNNTNLNVNKSYAMEQASGDWVFYVDPDERIPENLVEEIEKVIQATTNSAFKLKRRNHYFGHWLRHGSQYPDTQLRLFQRGSASFPNQHVHEKLIVKGSIGSLQSDMLHFPYLNISQFLSKFEFYSGVEAGYLRDAGVKVTAGNSIRFLLLKPFSRFLRRYLFKGGFRDGFPGLFCAIFDALNFVVRYFKLWELTHNPPAKREQQGPDSRP</sequence>
<accession>A0A381NYM5</accession>
<evidence type="ECO:0000259" key="1">
    <source>
        <dbReference type="Pfam" id="PF00535"/>
    </source>
</evidence>
<evidence type="ECO:0000313" key="2">
    <source>
        <dbReference type="EMBL" id="SUZ59008.1"/>
    </source>
</evidence>
<dbReference type="CDD" id="cd02511">
    <property type="entry name" value="Beta4Glucosyltransferase"/>
    <property type="match status" value="1"/>
</dbReference>
<proteinExistence type="predicted"/>
<dbReference type="PANTHER" id="PTHR43630">
    <property type="entry name" value="POLY-BETA-1,6-N-ACETYL-D-GLUCOSAMINE SYNTHASE"/>
    <property type="match status" value="1"/>
</dbReference>
<reference evidence="2" key="1">
    <citation type="submission" date="2018-05" db="EMBL/GenBank/DDBJ databases">
        <authorList>
            <person name="Lanie J.A."/>
            <person name="Ng W.-L."/>
            <person name="Kazmierczak K.M."/>
            <person name="Andrzejewski T.M."/>
            <person name="Davidsen T.M."/>
            <person name="Wayne K.J."/>
            <person name="Tettelin H."/>
            <person name="Glass J.I."/>
            <person name="Rusch D."/>
            <person name="Podicherti R."/>
            <person name="Tsui H.-C.T."/>
            <person name="Winkler M.E."/>
        </authorList>
    </citation>
    <scope>NUCLEOTIDE SEQUENCE</scope>
</reference>
<dbReference type="InterPro" id="IPR001173">
    <property type="entry name" value="Glyco_trans_2-like"/>
</dbReference>
<feature type="domain" description="Glycosyltransferase 2-like" evidence="1">
    <location>
        <begin position="4"/>
        <end position="122"/>
    </location>
</feature>
<dbReference type="AlphaFoldDB" id="A0A381NYM5"/>
<dbReference type="Pfam" id="PF00535">
    <property type="entry name" value="Glycos_transf_2"/>
    <property type="match status" value="1"/>
</dbReference>
<dbReference type="PANTHER" id="PTHR43630:SF2">
    <property type="entry name" value="GLYCOSYLTRANSFERASE"/>
    <property type="match status" value="1"/>
</dbReference>
<gene>
    <name evidence="2" type="ORF">METZ01_LOCUS11862</name>
</gene>
<name>A0A381NYM5_9ZZZZ</name>
<organism evidence="2">
    <name type="scientific">marine metagenome</name>
    <dbReference type="NCBI Taxonomy" id="408172"/>
    <lineage>
        <taxon>unclassified sequences</taxon>
        <taxon>metagenomes</taxon>
        <taxon>ecological metagenomes</taxon>
    </lineage>
</organism>
<dbReference type="EMBL" id="UINC01000656">
    <property type="protein sequence ID" value="SUZ59008.1"/>
    <property type="molecule type" value="Genomic_DNA"/>
</dbReference>
<dbReference type="InterPro" id="IPR029044">
    <property type="entry name" value="Nucleotide-diphossugar_trans"/>
</dbReference>
<protein>
    <recommendedName>
        <fullName evidence="1">Glycosyltransferase 2-like domain-containing protein</fullName>
    </recommendedName>
</protein>
<dbReference type="Gene3D" id="3.90.550.10">
    <property type="entry name" value="Spore Coat Polysaccharide Biosynthesis Protein SpsA, Chain A"/>
    <property type="match status" value="1"/>
</dbReference>
<dbReference type="SUPFAM" id="SSF53448">
    <property type="entry name" value="Nucleotide-diphospho-sugar transferases"/>
    <property type="match status" value="1"/>
</dbReference>